<dbReference type="AlphaFoldDB" id="A0A7C3IK36"/>
<evidence type="ECO:0000259" key="6">
    <source>
        <dbReference type="Pfam" id="PF01593"/>
    </source>
</evidence>
<evidence type="ECO:0000256" key="2">
    <source>
        <dbReference type="ARBA" id="ARBA00006046"/>
    </source>
</evidence>
<sequence length="497" mass="56706">MKKQVLVIGAGFAGLTTAALLAKEGFAVRILEKCDSPGGRARLWEKDGFAFDMGPSWYLMPEVFDQYFRLFGKDRSSYYDLKKLSIHCTVHFERHEPVQITSDFKQIKDVFEQFEKGGAEKLEAYVANAKYKYDTAMQDFLYREYRHVFQFLNRRLMTEGLRLNIFQALDPYVRRYFTDVRARQILEYAMVFLGASPTNAPALYSLISYLDLSDGVYFPVGGMYAIVEGLVKLCGELGVQVEYGVEVQHIDEKQGRLSTVQAQQHGQLREYTADAVVMCGDYAHADLDLLDPQAANYSRSYWDKAVLAPSMFIAYLGLNREVPELAHHNLYFSRDWDVHFDSIFKRPQWPDNPCFYLSAASKTDRRAAPPGKENLFLLVPVAPGLADTDELRRTYYEKSLAHVEQRLGITIRPYIQVERLFSQRDFADSYHAFKGTALGMAHTLWQTAVFRPSMRSKKVRGLFFAGQYTHPGVGVPMTFIASQVVAPIVANYVRGKA</sequence>
<dbReference type="Gene3D" id="3.50.50.60">
    <property type="entry name" value="FAD/NAD(P)-binding domain"/>
    <property type="match status" value="2"/>
</dbReference>
<dbReference type="GO" id="GO:0016491">
    <property type="term" value="F:oxidoreductase activity"/>
    <property type="evidence" value="ECO:0007669"/>
    <property type="project" value="UniProtKB-KW"/>
</dbReference>
<accession>A0A7C3IK36</accession>
<keyword evidence="3 5" id="KW-0125">Carotenoid biosynthesis</keyword>
<proteinExistence type="inferred from homology"/>
<comment type="caution">
    <text evidence="7">The sequence shown here is derived from an EMBL/GenBank/DDBJ whole genome shotgun (WGS) entry which is preliminary data.</text>
</comment>
<comment type="similarity">
    <text evidence="2 5">Belongs to the carotenoid/retinoid oxidoreductase family.</text>
</comment>
<comment type="pathway">
    <text evidence="1 5">Carotenoid biosynthesis.</text>
</comment>
<feature type="domain" description="Amine oxidase" evidence="6">
    <location>
        <begin position="12"/>
        <end position="479"/>
    </location>
</feature>
<dbReference type="PRINTS" id="PR00420">
    <property type="entry name" value="RNGMNOXGNASE"/>
</dbReference>
<evidence type="ECO:0000256" key="5">
    <source>
        <dbReference type="RuleBase" id="RU362075"/>
    </source>
</evidence>
<dbReference type="InterPro" id="IPR014105">
    <property type="entry name" value="Carotenoid/retinoid_OxRdtase"/>
</dbReference>
<evidence type="ECO:0000256" key="3">
    <source>
        <dbReference type="ARBA" id="ARBA00022746"/>
    </source>
</evidence>
<evidence type="ECO:0000256" key="1">
    <source>
        <dbReference type="ARBA" id="ARBA00004829"/>
    </source>
</evidence>
<organism evidence="7">
    <name type="scientific">Gracilinema caldarium</name>
    <dbReference type="NCBI Taxonomy" id="215591"/>
    <lineage>
        <taxon>Bacteria</taxon>
        <taxon>Pseudomonadati</taxon>
        <taxon>Spirochaetota</taxon>
        <taxon>Spirochaetia</taxon>
        <taxon>Spirochaetales</taxon>
        <taxon>Breznakiellaceae</taxon>
        <taxon>Gracilinema</taxon>
    </lineage>
</organism>
<dbReference type="NCBIfam" id="TIGR02734">
    <property type="entry name" value="crtI_fam"/>
    <property type="match status" value="1"/>
</dbReference>
<dbReference type="InterPro" id="IPR002937">
    <property type="entry name" value="Amino_oxidase"/>
</dbReference>
<dbReference type="InterPro" id="IPR036188">
    <property type="entry name" value="FAD/NAD-bd_sf"/>
</dbReference>
<reference evidence="7" key="1">
    <citation type="journal article" date="2020" name="mSystems">
        <title>Genome- and Community-Level Interaction Insights into Carbon Utilization and Element Cycling Functions of Hydrothermarchaeota in Hydrothermal Sediment.</title>
        <authorList>
            <person name="Zhou Z."/>
            <person name="Liu Y."/>
            <person name="Xu W."/>
            <person name="Pan J."/>
            <person name="Luo Z.H."/>
            <person name="Li M."/>
        </authorList>
    </citation>
    <scope>NUCLEOTIDE SEQUENCE [LARGE SCALE GENOMIC DNA]</scope>
    <source>
        <strain evidence="7">SpSt-503</strain>
    </source>
</reference>
<evidence type="ECO:0000313" key="7">
    <source>
        <dbReference type="EMBL" id="HFH29967.1"/>
    </source>
</evidence>
<dbReference type="Pfam" id="PF01593">
    <property type="entry name" value="Amino_oxidase"/>
    <property type="match status" value="1"/>
</dbReference>
<protein>
    <submittedName>
        <fullName evidence="7">Phytoene desaturase</fullName>
    </submittedName>
</protein>
<evidence type="ECO:0000256" key="4">
    <source>
        <dbReference type="ARBA" id="ARBA00023002"/>
    </source>
</evidence>
<keyword evidence="4 5" id="KW-0560">Oxidoreductase</keyword>
<gene>
    <name evidence="7" type="primary">crtI</name>
    <name evidence="7" type="ORF">ENS59_10735</name>
</gene>
<dbReference type="EMBL" id="DSVL01000328">
    <property type="protein sequence ID" value="HFH29967.1"/>
    <property type="molecule type" value="Genomic_DNA"/>
</dbReference>
<dbReference type="GO" id="GO:0016117">
    <property type="term" value="P:carotenoid biosynthetic process"/>
    <property type="evidence" value="ECO:0007669"/>
    <property type="project" value="UniProtKB-KW"/>
</dbReference>
<dbReference type="PANTHER" id="PTHR43734:SF1">
    <property type="entry name" value="PHYTOENE DESATURASE"/>
    <property type="match status" value="1"/>
</dbReference>
<dbReference type="SUPFAM" id="SSF51905">
    <property type="entry name" value="FAD/NAD(P)-binding domain"/>
    <property type="match status" value="1"/>
</dbReference>
<name>A0A7C3IK36_9SPIR</name>
<dbReference type="PANTHER" id="PTHR43734">
    <property type="entry name" value="PHYTOENE DESATURASE"/>
    <property type="match status" value="1"/>
</dbReference>